<feature type="transmembrane region" description="Helical" evidence="1">
    <location>
        <begin position="292"/>
        <end position="312"/>
    </location>
</feature>
<feature type="transmembrane region" description="Helical" evidence="1">
    <location>
        <begin position="12"/>
        <end position="30"/>
    </location>
</feature>
<dbReference type="AlphaFoldDB" id="A0A7C9HVQ1"/>
<reference evidence="2 3" key="1">
    <citation type="submission" date="2019-12" db="EMBL/GenBank/DDBJ databases">
        <authorList>
            <person name="Xu J."/>
        </authorList>
    </citation>
    <scope>NUCLEOTIDE SEQUENCE [LARGE SCALE GENOMIC DNA]</scope>
    <source>
        <strain evidence="2 3">HX-5-24</strain>
    </source>
</reference>
<keyword evidence="1" id="KW-0812">Transmembrane</keyword>
<gene>
    <name evidence="2" type="ORF">GN331_10410</name>
</gene>
<dbReference type="Pfam" id="PF19528">
    <property type="entry name" value="DUF6056"/>
    <property type="match status" value="1"/>
</dbReference>
<dbReference type="Proteomes" id="UP000479692">
    <property type="component" value="Unassembled WGS sequence"/>
</dbReference>
<sequence length="440" mass="48074">MSASRSWRTPGFGLLLGMVAILAYLHFAVFDRRNASDDLIFSLVLDQGSLWSFMRERYLTWTGRWPMEIVGSTLLPNLWAWRLLNIAVVFAFCVNVARLGFGERGRAPAAIAGVFALFWLLPPTLLQDAAWWVTGSFYYLWPVTFGLYAMRSLFERRERSVFEWALVVLAGSYAAYNEQIGLVLLGVGIPRWIQLWREGRYTRGDAVLGAAIVVNSVINAIAPGARMRYAQEMAHWYADYGTVGLLDKVNIGLGSIGTTLARADNLIAPAAVLLAIMLVWSAPAARRVRVPVAAGLGFLFLATIAPMVLSPGDGLLQRVSVTMVTAANVSTTRVATLALAVFGATCLVVGTFVALRDRTPRAAGWLAWTLMLGFASLAALAFSPTVYASGERTRFAMCAVLMIVLCRLIAEARERFGDAWLRFAAVPLAAVVALRILQAA</sequence>
<feature type="transmembrane region" description="Helical" evidence="1">
    <location>
        <begin position="206"/>
        <end position="225"/>
    </location>
</feature>
<dbReference type="RefSeq" id="WP_156641912.1">
    <property type="nucleotide sequence ID" value="NZ_WOXT01000002.1"/>
</dbReference>
<name>A0A7C9HVQ1_9GAMM</name>
<accession>A0A7C9HVQ1</accession>
<evidence type="ECO:0000313" key="3">
    <source>
        <dbReference type="Proteomes" id="UP000479692"/>
    </source>
</evidence>
<keyword evidence="1" id="KW-1133">Transmembrane helix</keyword>
<feature type="transmembrane region" description="Helical" evidence="1">
    <location>
        <begin position="419"/>
        <end position="437"/>
    </location>
</feature>
<comment type="caution">
    <text evidence="2">The sequence shown here is derived from an EMBL/GenBank/DDBJ whole genome shotgun (WGS) entry which is preliminary data.</text>
</comment>
<organism evidence="2 3">
    <name type="scientific">Noviluteimonas gilva</name>
    <dbReference type="NCBI Taxonomy" id="2682097"/>
    <lineage>
        <taxon>Bacteria</taxon>
        <taxon>Pseudomonadati</taxon>
        <taxon>Pseudomonadota</taxon>
        <taxon>Gammaproteobacteria</taxon>
        <taxon>Lysobacterales</taxon>
        <taxon>Lysobacteraceae</taxon>
        <taxon>Noviluteimonas</taxon>
    </lineage>
</organism>
<feature type="transmembrane region" description="Helical" evidence="1">
    <location>
        <begin position="332"/>
        <end position="355"/>
    </location>
</feature>
<evidence type="ECO:0000313" key="2">
    <source>
        <dbReference type="EMBL" id="MUV14618.1"/>
    </source>
</evidence>
<feature type="transmembrane region" description="Helical" evidence="1">
    <location>
        <begin position="109"/>
        <end position="125"/>
    </location>
</feature>
<feature type="transmembrane region" description="Helical" evidence="1">
    <location>
        <begin position="79"/>
        <end position="97"/>
    </location>
</feature>
<proteinExistence type="predicted"/>
<feature type="transmembrane region" description="Helical" evidence="1">
    <location>
        <begin position="362"/>
        <end position="382"/>
    </location>
</feature>
<keyword evidence="1" id="KW-0472">Membrane</keyword>
<feature type="transmembrane region" description="Helical" evidence="1">
    <location>
        <begin position="394"/>
        <end position="410"/>
    </location>
</feature>
<dbReference type="InterPro" id="IPR045691">
    <property type="entry name" value="DUF6056"/>
</dbReference>
<feature type="transmembrane region" description="Helical" evidence="1">
    <location>
        <begin position="266"/>
        <end position="285"/>
    </location>
</feature>
<keyword evidence="3" id="KW-1185">Reference proteome</keyword>
<dbReference type="EMBL" id="WOXT01000002">
    <property type="protein sequence ID" value="MUV14618.1"/>
    <property type="molecule type" value="Genomic_DNA"/>
</dbReference>
<feature type="transmembrane region" description="Helical" evidence="1">
    <location>
        <begin position="131"/>
        <end position="149"/>
    </location>
</feature>
<evidence type="ECO:0000256" key="1">
    <source>
        <dbReference type="SAM" id="Phobius"/>
    </source>
</evidence>
<protein>
    <submittedName>
        <fullName evidence="2">Uncharacterized protein</fullName>
    </submittedName>
</protein>